<evidence type="ECO:0000256" key="1">
    <source>
        <dbReference type="RuleBase" id="RU361155"/>
    </source>
</evidence>
<organism evidence="4 5">
    <name type="scientific">Staurois parvus</name>
    <dbReference type="NCBI Taxonomy" id="386267"/>
    <lineage>
        <taxon>Eukaryota</taxon>
        <taxon>Metazoa</taxon>
        <taxon>Chordata</taxon>
        <taxon>Craniata</taxon>
        <taxon>Vertebrata</taxon>
        <taxon>Euteleostomi</taxon>
        <taxon>Amphibia</taxon>
        <taxon>Batrachia</taxon>
        <taxon>Anura</taxon>
        <taxon>Neobatrachia</taxon>
        <taxon>Ranoidea</taxon>
        <taxon>Ranidae</taxon>
        <taxon>Staurois</taxon>
    </lineage>
</organism>
<feature type="domain" description="Sulfotransferase" evidence="3">
    <location>
        <begin position="45"/>
        <end position="353"/>
    </location>
</feature>
<dbReference type="PANTHER" id="PTHR10704">
    <property type="entry name" value="CARBOHYDRATE SULFOTRANSFERASE"/>
    <property type="match status" value="1"/>
</dbReference>
<evidence type="ECO:0000313" key="5">
    <source>
        <dbReference type="Proteomes" id="UP001162483"/>
    </source>
</evidence>
<dbReference type="Gene3D" id="3.40.50.300">
    <property type="entry name" value="P-loop containing nucleotide triphosphate hydrolases"/>
    <property type="match status" value="1"/>
</dbReference>
<dbReference type="EC" id="2.8.2.-" evidence="1"/>
<keyword evidence="5" id="KW-1185">Reference proteome</keyword>
<dbReference type="PANTHER" id="PTHR10704:SF4">
    <property type="entry name" value="CARBOHYDRATE SULFOTRANSFERASE 6"/>
    <property type="match status" value="1"/>
</dbReference>
<comment type="caution">
    <text evidence="4">The sequence shown here is derived from an EMBL/GenBank/DDBJ whole genome shotgun (WGS) entry which is preliminary data.</text>
</comment>
<accession>A0ABN9G3P1</accession>
<evidence type="ECO:0000259" key="3">
    <source>
        <dbReference type="Pfam" id="PF00685"/>
    </source>
</evidence>
<gene>
    <name evidence="4" type="ORF">SPARVUS_LOCUS13403792</name>
</gene>
<proteinExistence type="inferred from homology"/>
<dbReference type="Pfam" id="PF00685">
    <property type="entry name" value="Sulfotransfer_1"/>
    <property type="match status" value="1"/>
</dbReference>
<evidence type="ECO:0000256" key="2">
    <source>
        <dbReference type="SAM" id="SignalP"/>
    </source>
</evidence>
<name>A0ABN9G3P1_9NEOB</name>
<dbReference type="SUPFAM" id="SSF52540">
    <property type="entry name" value="P-loop containing nucleoside triphosphate hydrolases"/>
    <property type="match status" value="1"/>
</dbReference>
<feature type="chain" id="PRO_5045710759" description="Sulfotransferase" evidence="2">
    <location>
        <begin position="24"/>
        <end position="378"/>
    </location>
</feature>
<keyword evidence="1" id="KW-0808">Transferase</keyword>
<comment type="similarity">
    <text evidence="1">Belongs to the sulfotransferase 1 family.</text>
</comment>
<dbReference type="InterPro" id="IPR000863">
    <property type="entry name" value="Sulfotransferase_dom"/>
</dbReference>
<evidence type="ECO:0000313" key="4">
    <source>
        <dbReference type="EMBL" id="CAI9604001.1"/>
    </source>
</evidence>
<dbReference type="InterPro" id="IPR027417">
    <property type="entry name" value="P-loop_NTPase"/>
</dbReference>
<protein>
    <recommendedName>
        <fullName evidence="1">Sulfotransferase</fullName>
        <ecNumber evidence="1">2.8.2.-</ecNumber>
    </recommendedName>
</protein>
<reference evidence="4" key="1">
    <citation type="submission" date="2023-05" db="EMBL/GenBank/DDBJ databases">
        <authorList>
            <person name="Stuckert A."/>
        </authorList>
    </citation>
    <scope>NUCLEOTIDE SEQUENCE</scope>
</reference>
<keyword evidence="2" id="KW-0732">Signal</keyword>
<feature type="signal peptide" evidence="2">
    <location>
        <begin position="1"/>
        <end position="23"/>
    </location>
</feature>
<dbReference type="Proteomes" id="UP001162483">
    <property type="component" value="Unassembled WGS sequence"/>
</dbReference>
<dbReference type="InterPro" id="IPR051135">
    <property type="entry name" value="Gal/GlcNAc/GalNAc_ST"/>
</dbReference>
<sequence>MSPHPKKCFYLFLSLFCISLCLSHFNQTRSLAYVPHSAPKKKPVHVLVVSSWRSGSSFLGQIFNHHDDVFYLFEPGHSLWMKLRNESSELLHFPLRDLLRSLFTCDVSPLHQYLPKGGKRISDLGFFAESRALCTPPFCSAFIPSEGYDRQKCFHRCRTTLLDKMAEACKTYSHVVMKTVRIFDLSVLLPLFQDPTLDLRVLHLVRDPRAIAVSRTYFDLRIDDKIVLKNEGNKNITISRIMEKICRSQVDINNVAKAAKVLQGRYMAIRHEDLSNEPLEYVKKIFNFSGLHLTKDLEQWLYNVTHEEVADRDGIMAFSKTSSELVQKWRTAPDFNFVKQIQENCKEAMDLFGYRPARSKKEQHDMTVDLVNKEWSLK</sequence>
<dbReference type="EMBL" id="CATNWA010017912">
    <property type="protein sequence ID" value="CAI9604001.1"/>
    <property type="molecule type" value="Genomic_DNA"/>
</dbReference>